<feature type="region of interest" description="Disordered" evidence="1">
    <location>
        <begin position="321"/>
        <end position="342"/>
    </location>
</feature>
<dbReference type="Pfam" id="PF23733">
    <property type="entry name" value="GRXCR1-2_C"/>
    <property type="match status" value="1"/>
</dbReference>
<comment type="caution">
    <text evidence="4">The sequence shown here is derived from an EMBL/GenBank/DDBJ whole genome shotgun (WGS) entry which is preliminary data.</text>
</comment>
<keyword evidence="2" id="KW-1133">Transmembrane helix</keyword>
<feature type="transmembrane region" description="Helical" evidence="2">
    <location>
        <begin position="78"/>
        <end position="95"/>
    </location>
</feature>
<keyword evidence="5" id="KW-1185">Reference proteome</keyword>
<evidence type="ECO:0000256" key="2">
    <source>
        <dbReference type="SAM" id="Phobius"/>
    </source>
</evidence>
<dbReference type="PANTHER" id="PTHR45669">
    <property type="entry name" value="GLUTAREDOXIN DOMAIN-CONTAINING CYSTEINE-RICH PROTEIN CG12206-RELATED"/>
    <property type="match status" value="1"/>
</dbReference>
<evidence type="ECO:0000313" key="4">
    <source>
        <dbReference type="EMBL" id="RWR78362.1"/>
    </source>
</evidence>
<feature type="region of interest" description="Disordered" evidence="1">
    <location>
        <begin position="161"/>
        <end position="200"/>
    </location>
</feature>
<dbReference type="OrthoDB" id="423313at2759"/>
<dbReference type="FunFam" id="3.40.30.10:FF:000273">
    <property type="entry name" value="Glutaredoxin family protein"/>
    <property type="match status" value="1"/>
</dbReference>
<reference evidence="4 5" key="1">
    <citation type="journal article" date="2019" name="Nat. Plants">
        <title>Stout camphor tree genome fills gaps in understanding of flowering plant genome evolution.</title>
        <authorList>
            <person name="Chaw S.M."/>
            <person name="Liu Y.C."/>
            <person name="Wu Y.W."/>
            <person name="Wang H.Y."/>
            <person name="Lin C.I."/>
            <person name="Wu C.S."/>
            <person name="Ke H.M."/>
            <person name="Chang L.Y."/>
            <person name="Hsu C.Y."/>
            <person name="Yang H.T."/>
            <person name="Sudianto E."/>
            <person name="Hsu M.H."/>
            <person name="Wu K.P."/>
            <person name="Wang L.N."/>
            <person name="Leebens-Mack J.H."/>
            <person name="Tsai I.J."/>
        </authorList>
    </citation>
    <scope>NUCLEOTIDE SEQUENCE [LARGE SCALE GENOMIC DNA]</scope>
    <source>
        <strain evidence="5">cv. Chaw 1501</strain>
        <tissue evidence="4">Young leaves</tissue>
    </source>
</reference>
<dbReference type="AlphaFoldDB" id="A0A3S3Q2Z6"/>
<dbReference type="STRING" id="337451.A0A3S3Q2Z6"/>
<dbReference type="InterPro" id="IPR002109">
    <property type="entry name" value="Glutaredoxin"/>
</dbReference>
<dbReference type="Proteomes" id="UP000283530">
    <property type="component" value="Unassembled WGS sequence"/>
</dbReference>
<dbReference type="InterPro" id="IPR036249">
    <property type="entry name" value="Thioredoxin-like_sf"/>
</dbReference>
<feature type="transmembrane region" description="Helical" evidence="2">
    <location>
        <begin position="138"/>
        <end position="159"/>
    </location>
</feature>
<sequence>MRSVFPIPPPPSFHCVGFSFVQVRAFRISDRLLDFIPSLLDNSSVSSPKKQKQNFFLPHIYSLPTSAKKKKKRKKKTFIALLSFHIFLSFLQWVARAPSKHSATNQSLLWLAATPCPYTIPPRGKATATTSSPSHPPLWALSSSTIKTLIPLLPVLTLMKKKMRRKRQRRRRRTTSTPTPTPTPHKEAVEEEDDHKDKERSILSSAEVLLQAKAWSNKMEGKISQIPKTPLLQTPPNEPETIDAWELMDGLEDSSPLRSFSFHALSDTQIPETGTKPKDYTKAESPRPIWLQYNAADHPVIADFDPEILSHFRKALDELSPPNTCRPLSPEPDKPGSNCNNRLSRIGTVQERIRAFQERIDKRTVNSEMGLSSKYPPPPRGEERVVIYFTSLRGVRKTYEDCCDVRLIFRGYGVRVDERDVSMHQGFRDELYEISGAETHSFGGLPSVFVKGRYVGGAEDVRQLHESGELGKLVRGCEKLEGCGGGGVACEGCGDVRFVPCDRCFGSCKIFDEDDGVFLRCPDCNENGIILCPVCCI</sequence>
<dbReference type="CDD" id="cd03031">
    <property type="entry name" value="GRX_GRX_like"/>
    <property type="match status" value="1"/>
</dbReference>
<dbReference type="Pfam" id="PF00462">
    <property type="entry name" value="Glutaredoxin"/>
    <property type="match status" value="1"/>
</dbReference>
<protein>
    <submittedName>
        <fullName evidence="4">Glutaredoxin domain-containing protein</fullName>
    </submittedName>
</protein>
<dbReference type="SUPFAM" id="SSF52833">
    <property type="entry name" value="Thioredoxin-like"/>
    <property type="match status" value="1"/>
</dbReference>
<organism evidence="4 5">
    <name type="scientific">Cinnamomum micranthum f. kanehirae</name>
    <dbReference type="NCBI Taxonomy" id="337451"/>
    <lineage>
        <taxon>Eukaryota</taxon>
        <taxon>Viridiplantae</taxon>
        <taxon>Streptophyta</taxon>
        <taxon>Embryophyta</taxon>
        <taxon>Tracheophyta</taxon>
        <taxon>Spermatophyta</taxon>
        <taxon>Magnoliopsida</taxon>
        <taxon>Magnoliidae</taxon>
        <taxon>Laurales</taxon>
        <taxon>Lauraceae</taxon>
        <taxon>Cinnamomum</taxon>
    </lineage>
</organism>
<dbReference type="PROSITE" id="PS51354">
    <property type="entry name" value="GLUTAREDOXIN_2"/>
    <property type="match status" value="1"/>
</dbReference>
<name>A0A3S3Q2Z6_9MAGN</name>
<gene>
    <name evidence="4" type="ORF">CKAN_00688800</name>
</gene>
<feature type="domain" description="Glutaredoxin" evidence="3">
    <location>
        <begin position="386"/>
        <end position="455"/>
    </location>
</feature>
<evidence type="ECO:0000313" key="5">
    <source>
        <dbReference type="Proteomes" id="UP000283530"/>
    </source>
</evidence>
<dbReference type="PANTHER" id="PTHR45669:SF30">
    <property type="entry name" value="OS04G0641300 PROTEIN"/>
    <property type="match status" value="1"/>
</dbReference>
<keyword evidence="2" id="KW-0812">Transmembrane</keyword>
<feature type="compositionally biased region" description="Basic residues" evidence="1">
    <location>
        <begin position="161"/>
        <end position="174"/>
    </location>
</feature>
<keyword evidence="2" id="KW-0472">Membrane</keyword>
<dbReference type="EMBL" id="QPKB01000002">
    <property type="protein sequence ID" value="RWR78362.1"/>
    <property type="molecule type" value="Genomic_DNA"/>
</dbReference>
<evidence type="ECO:0000256" key="1">
    <source>
        <dbReference type="SAM" id="MobiDB-lite"/>
    </source>
</evidence>
<dbReference type="Gene3D" id="3.40.30.10">
    <property type="entry name" value="Glutaredoxin"/>
    <property type="match status" value="1"/>
</dbReference>
<evidence type="ECO:0000259" key="3">
    <source>
        <dbReference type="Pfam" id="PF00462"/>
    </source>
</evidence>
<accession>A0A3S3Q2Z6</accession>
<proteinExistence type="predicted"/>